<dbReference type="InterPro" id="IPR019627">
    <property type="entry name" value="YAcAr"/>
</dbReference>
<dbReference type="Pfam" id="PF10686">
    <property type="entry name" value="YAcAr"/>
    <property type="match status" value="1"/>
</dbReference>
<reference evidence="2" key="2">
    <citation type="submission" date="2020-09" db="EMBL/GenBank/DDBJ databases">
        <authorList>
            <person name="Sun Q."/>
            <person name="Zhou Y."/>
        </authorList>
    </citation>
    <scope>NUCLEOTIDE SEQUENCE</scope>
    <source>
        <strain evidence="2">CGMCC 4.5737</strain>
    </source>
</reference>
<evidence type="ECO:0000313" key="3">
    <source>
        <dbReference type="Proteomes" id="UP000637578"/>
    </source>
</evidence>
<name>A0A8J3FYH5_9PSEU</name>
<dbReference type="AlphaFoldDB" id="A0A8J3FYH5"/>
<organism evidence="2 3">
    <name type="scientific">Longimycelium tulufanense</name>
    <dbReference type="NCBI Taxonomy" id="907463"/>
    <lineage>
        <taxon>Bacteria</taxon>
        <taxon>Bacillati</taxon>
        <taxon>Actinomycetota</taxon>
        <taxon>Actinomycetes</taxon>
        <taxon>Pseudonocardiales</taxon>
        <taxon>Pseudonocardiaceae</taxon>
        <taxon>Longimycelium</taxon>
    </lineage>
</organism>
<evidence type="ECO:0000313" key="2">
    <source>
        <dbReference type="EMBL" id="GGM75965.1"/>
    </source>
</evidence>
<dbReference type="EMBL" id="BMMK01000035">
    <property type="protein sequence ID" value="GGM75965.1"/>
    <property type="molecule type" value="Genomic_DNA"/>
</dbReference>
<dbReference type="Proteomes" id="UP000637578">
    <property type="component" value="Unassembled WGS sequence"/>
</dbReference>
<keyword evidence="3" id="KW-1185">Reference proteome</keyword>
<reference evidence="2" key="1">
    <citation type="journal article" date="2014" name="Int. J. Syst. Evol. Microbiol.">
        <title>Complete genome sequence of Corynebacterium casei LMG S-19264T (=DSM 44701T), isolated from a smear-ripened cheese.</title>
        <authorList>
            <consortium name="US DOE Joint Genome Institute (JGI-PGF)"/>
            <person name="Walter F."/>
            <person name="Albersmeier A."/>
            <person name="Kalinowski J."/>
            <person name="Ruckert C."/>
        </authorList>
    </citation>
    <scope>NUCLEOTIDE SEQUENCE</scope>
    <source>
        <strain evidence="2">CGMCC 4.5737</strain>
    </source>
</reference>
<evidence type="ECO:0000259" key="1">
    <source>
        <dbReference type="Pfam" id="PF10686"/>
    </source>
</evidence>
<gene>
    <name evidence="2" type="ORF">GCM10012275_53360</name>
</gene>
<proteinExistence type="predicted"/>
<dbReference type="RefSeq" id="WP_189061175.1">
    <property type="nucleotide sequence ID" value="NZ_BMMK01000035.1"/>
</dbReference>
<feature type="domain" description="YspA cpYpsA-related SLOG" evidence="1">
    <location>
        <begin position="5"/>
        <end position="69"/>
    </location>
</feature>
<protein>
    <recommendedName>
        <fullName evidence="1">YspA cpYpsA-related SLOG domain-containing protein</fullName>
    </recommendedName>
</protein>
<comment type="caution">
    <text evidence="2">The sequence shown here is derived from an EMBL/GenBank/DDBJ whole genome shotgun (WGS) entry which is preliminary data.</text>
</comment>
<accession>A0A8J3FYH5</accession>
<sequence length="123" mass="13805">MTRSRILVTGSRDWMDQPFIEYILATWRRHYPDAVLVHGDCRGADRMAGEIWSHWGLPVEAHPADWGTHGHAAGPRRNQRMVTLGADICLAFLTPSSRGTRHCAQLAEAAGIPVYRYVPEESP</sequence>